<organism evidence="2 3">
    <name type="scientific">Dissostichus mawsoni</name>
    <name type="common">Antarctic cod</name>
    <dbReference type="NCBI Taxonomy" id="36200"/>
    <lineage>
        <taxon>Eukaryota</taxon>
        <taxon>Metazoa</taxon>
        <taxon>Chordata</taxon>
        <taxon>Craniata</taxon>
        <taxon>Vertebrata</taxon>
        <taxon>Euteleostomi</taxon>
        <taxon>Actinopterygii</taxon>
        <taxon>Neopterygii</taxon>
        <taxon>Teleostei</taxon>
        <taxon>Neoteleostei</taxon>
        <taxon>Acanthomorphata</taxon>
        <taxon>Eupercaria</taxon>
        <taxon>Perciformes</taxon>
        <taxon>Notothenioidei</taxon>
        <taxon>Nototheniidae</taxon>
        <taxon>Dissostichus</taxon>
    </lineage>
</organism>
<feature type="compositionally biased region" description="Polar residues" evidence="1">
    <location>
        <begin position="173"/>
        <end position="203"/>
    </location>
</feature>
<proteinExistence type="predicted"/>
<comment type="caution">
    <text evidence="2">The sequence shown here is derived from an EMBL/GenBank/DDBJ whole genome shotgun (WGS) entry which is preliminary data.</text>
</comment>
<gene>
    <name evidence="2" type="ORF">F7725_022322</name>
</gene>
<evidence type="ECO:0000313" key="2">
    <source>
        <dbReference type="EMBL" id="KAF3854267.1"/>
    </source>
</evidence>
<sequence length="217" mass="24062">MSSISSACIKAEAEAAALSAMAAILKEKHALECEEHSLAAARQCEEDSLAAARKCEEDSLAAARKCEEDSLAAARRECEEEQIRQRKEWLELQKFIPQGSEGQFNPSPKGGRRAVVSVETLHKDANLQYHNPTEEDKNFALSMGAHPKDSNQLLHHPPDLEEAAERELRSFQGPPQNFQGLPQNQPPGSSYSCPVEMFTQQPPTHLKDRSLSPWGYV</sequence>
<dbReference type="AlphaFoldDB" id="A0A7J5Z0G6"/>
<keyword evidence="3" id="KW-1185">Reference proteome</keyword>
<feature type="region of interest" description="Disordered" evidence="1">
    <location>
        <begin position="161"/>
        <end position="217"/>
    </location>
</feature>
<reference evidence="2 3" key="1">
    <citation type="submission" date="2020-03" db="EMBL/GenBank/DDBJ databases">
        <title>Dissostichus mawsoni Genome sequencing and assembly.</title>
        <authorList>
            <person name="Park H."/>
        </authorList>
    </citation>
    <scope>NUCLEOTIDE SEQUENCE [LARGE SCALE GENOMIC DNA]</scope>
    <source>
        <strain evidence="2">DM0001</strain>
        <tissue evidence="2">Muscle</tissue>
    </source>
</reference>
<name>A0A7J5Z0G6_DISMA</name>
<evidence type="ECO:0000313" key="3">
    <source>
        <dbReference type="Proteomes" id="UP000518266"/>
    </source>
</evidence>
<accession>A0A7J5Z0G6</accession>
<evidence type="ECO:0000256" key="1">
    <source>
        <dbReference type="SAM" id="MobiDB-lite"/>
    </source>
</evidence>
<dbReference type="EMBL" id="JAAKFY010000007">
    <property type="protein sequence ID" value="KAF3854267.1"/>
    <property type="molecule type" value="Genomic_DNA"/>
</dbReference>
<protein>
    <submittedName>
        <fullName evidence="2">Uncharacterized protein</fullName>
    </submittedName>
</protein>
<dbReference type="OrthoDB" id="6038945at2759"/>
<dbReference type="Proteomes" id="UP000518266">
    <property type="component" value="Unassembled WGS sequence"/>
</dbReference>